<evidence type="ECO:0000313" key="3">
    <source>
        <dbReference type="Proteomes" id="UP000054560"/>
    </source>
</evidence>
<organism evidence="2 3">
    <name type="scientific">Sphaeroforma arctica JP610</name>
    <dbReference type="NCBI Taxonomy" id="667725"/>
    <lineage>
        <taxon>Eukaryota</taxon>
        <taxon>Ichthyosporea</taxon>
        <taxon>Ichthyophonida</taxon>
        <taxon>Sphaeroforma</taxon>
    </lineage>
</organism>
<evidence type="ECO:0000313" key="2">
    <source>
        <dbReference type="EMBL" id="KNC71630.1"/>
    </source>
</evidence>
<gene>
    <name evidence="2" type="ORF">SARC_15832</name>
</gene>
<feature type="compositionally biased region" description="Basic residues" evidence="1">
    <location>
        <begin position="16"/>
        <end position="25"/>
    </location>
</feature>
<feature type="compositionally biased region" description="Basic and acidic residues" evidence="1">
    <location>
        <begin position="1"/>
        <end position="15"/>
    </location>
</feature>
<keyword evidence="3" id="KW-1185">Reference proteome</keyword>
<name>A0A0L0F4I2_9EUKA</name>
<proteinExistence type="predicted"/>
<feature type="compositionally biased region" description="Basic and acidic residues" evidence="1">
    <location>
        <begin position="62"/>
        <end position="78"/>
    </location>
</feature>
<sequence>MERLPDKYEGTAERTPRRKRAKVKQIQKQNKGITMLNYFHDVQKNDAIAIEAAEEGGSRTSSNKEHDEEAADGDTHSR</sequence>
<dbReference type="AlphaFoldDB" id="A0A0L0F4I2"/>
<accession>A0A0L0F4I2</accession>
<dbReference type="GeneID" id="25916336"/>
<dbReference type="RefSeq" id="XP_014145532.1">
    <property type="nucleotide sequence ID" value="XM_014290057.1"/>
</dbReference>
<reference evidence="2 3" key="1">
    <citation type="submission" date="2011-02" db="EMBL/GenBank/DDBJ databases">
        <title>The Genome Sequence of Sphaeroforma arctica JP610.</title>
        <authorList>
            <consortium name="The Broad Institute Genome Sequencing Platform"/>
            <person name="Russ C."/>
            <person name="Cuomo C."/>
            <person name="Young S.K."/>
            <person name="Zeng Q."/>
            <person name="Gargeya S."/>
            <person name="Alvarado L."/>
            <person name="Berlin A."/>
            <person name="Chapman S.B."/>
            <person name="Chen Z."/>
            <person name="Freedman E."/>
            <person name="Gellesch M."/>
            <person name="Goldberg J."/>
            <person name="Griggs A."/>
            <person name="Gujja S."/>
            <person name="Heilman E."/>
            <person name="Heiman D."/>
            <person name="Howarth C."/>
            <person name="Mehta T."/>
            <person name="Neiman D."/>
            <person name="Pearson M."/>
            <person name="Roberts A."/>
            <person name="Saif S."/>
            <person name="Shea T."/>
            <person name="Shenoy N."/>
            <person name="Sisk P."/>
            <person name="Stolte C."/>
            <person name="Sykes S."/>
            <person name="White J."/>
            <person name="Yandava C."/>
            <person name="Burger G."/>
            <person name="Gray M.W."/>
            <person name="Holland P.W.H."/>
            <person name="King N."/>
            <person name="Lang F.B.F."/>
            <person name="Roger A.J."/>
            <person name="Ruiz-Trillo I."/>
            <person name="Haas B."/>
            <person name="Nusbaum C."/>
            <person name="Birren B."/>
        </authorList>
    </citation>
    <scope>NUCLEOTIDE SEQUENCE [LARGE SCALE GENOMIC DNA]</scope>
    <source>
        <strain evidence="2 3">JP610</strain>
    </source>
</reference>
<dbReference type="EMBL" id="KQ248430">
    <property type="protein sequence ID" value="KNC71630.1"/>
    <property type="molecule type" value="Genomic_DNA"/>
</dbReference>
<feature type="region of interest" description="Disordered" evidence="1">
    <location>
        <begin position="49"/>
        <end position="78"/>
    </location>
</feature>
<evidence type="ECO:0000256" key="1">
    <source>
        <dbReference type="SAM" id="MobiDB-lite"/>
    </source>
</evidence>
<feature type="region of interest" description="Disordered" evidence="1">
    <location>
        <begin position="1"/>
        <end position="28"/>
    </location>
</feature>
<dbReference type="Proteomes" id="UP000054560">
    <property type="component" value="Unassembled WGS sequence"/>
</dbReference>
<protein>
    <submittedName>
        <fullName evidence="2">Uncharacterized protein</fullName>
    </submittedName>
</protein>